<accession>A0A518D271</accession>
<dbReference type="EMBL" id="CP036290">
    <property type="protein sequence ID" value="QDU85583.1"/>
    <property type="molecule type" value="Genomic_DNA"/>
</dbReference>
<proteinExistence type="predicted"/>
<organism evidence="1 2">
    <name type="scientific">Rohdeia mirabilis</name>
    <dbReference type="NCBI Taxonomy" id="2528008"/>
    <lineage>
        <taxon>Bacteria</taxon>
        <taxon>Pseudomonadati</taxon>
        <taxon>Planctomycetota</taxon>
        <taxon>Planctomycetia</taxon>
        <taxon>Planctomycetia incertae sedis</taxon>
        <taxon>Rohdeia</taxon>
    </lineage>
</organism>
<gene>
    <name evidence="1" type="ORF">Pla163_27150</name>
</gene>
<dbReference type="Gene3D" id="2.40.160.10">
    <property type="entry name" value="Porin"/>
    <property type="match status" value="1"/>
</dbReference>
<dbReference type="Proteomes" id="UP000319342">
    <property type="component" value="Chromosome"/>
</dbReference>
<protein>
    <recommendedName>
        <fullName evidence="3">Phosphate-selective porin O and P</fullName>
    </recommendedName>
</protein>
<sequence>MDYSLFIALWALVAPEPAATGSVGPFGPVLEDQPAAVVGAELEPDPDDVAAPPVNDLALGGTLAARYDRSFGRDATLPDEAGTTLSDAIVALRGTWYGYRFEVALEFDETNGSTLDRMFVESDLDQRHRLRVGLIRNPFLYSSFADEDGFVFPYRTRLGREFMSTDEGLEFLADYGRADLRLSFTNGNDGVADSRRGTLRAGFHVLGERIHPGERPRPEREGLSFFLAYTDDGSFVSGDAFAIETHAQAGRFRFHGEWVDAADGIGDQRGLAGTLSAAFDGGATELAVRAETLKAPQRRQVFGVAATHSLMRDVLRVQGAIEHVSGPGTLDEGFTVSAGLVISL</sequence>
<dbReference type="AlphaFoldDB" id="A0A518D271"/>
<keyword evidence="2" id="KW-1185">Reference proteome</keyword>
<name>A0A518D271_9BACT</name>
<dbReference type="RefSeq" id="WP_145189202.1">
    <property type="nucleotide sequence ID" value="NZ_CP036290.1"/>
</dbReference>
<evidence type="ECO:0000313" key="1">
    <source>
        <dbReference type="EMBL" id="QDU85583.1"/>
    </source>
</evidence>
<dbReference type="InterPro" id="IPR023614">
    <property type="entry name" value="Porin_dom_sf"/>
</dbReference>
<reference evidence="1 2" key="1">
    <citation type="submission" date="2019-02" db="EMBL/GenBank/DDBJ databases">
        <title>Deep-cultivation of Planctomycetes and their phenomic and genomic characterization uncovers novel biology.</title>
        <authorList>
            <person name="Wiegand S."/>
            <person name="Jogler M."/>
            <person name="Boedeker C."/>
            <person name="Pinto D."/>
            <person name="Vollmers J."/>
            <person name="Rivas-Marin E."/>
            <person name="Kohn T."/>
            <person name="Peeters S.H."/>
            <person name="Heuer A."/>
            <person name="Rast P."/>
            <person name="Oberbeckmann S."/>
            <person name="Bunk B."/>
            <person name="Jeske O."/>
            <person name="Meyerdierks A."/>
            <person name="Storesund J.E."/>
            <person name="Kallscheuer N."/>
            <person name="Luecker S."/>
            <person name="Lage O.M."/>
            <person name="Pohl T."/>
            <person name="Merkel B.J."/>
            <person name="Hornburger P."/>
            <person name="Mueller R.-W."/>
            <person name="Bruemmer F."/>
            <person name="Labrenz M."/>
            <person name="Spormann A.M."/>
            <person name="Op den Camp H."/>
            <person name="Overmann J."/>
            <person name="Amann R."/>
            <person name="Jetten M.S.M."/>
            <person name="Mascher T."/>
            <person name="Medema M.H."/>
            <person name="Devos D.P."/>
            <person name="Kaster A.-K."/>
            <person name="Ovreas L."/>
            <person name="Rohde M."/>
            <person name="Galperin M.Y."/>
            <person name="Jogler C."/>
        </authorList>
    </citation>
    <scope>NUCLEOTIDE SEQUENCE [LARGE SCALE GENOMIC DNA]</scope>
    <source>
        <strain evidence="1 2">Pla163</strain>
    </source>
</reference>
<evidence type="ECO:0000313" key="2">
    <source>
        <dbReference type="Proteomes" id="UP000319342"/>
    </source>
</evidence>
<dbReference type="SUPFAM" id="SSF56935">
    <property type="entry name" value="Porins"/>
    <property type="match status" value="1"/>
</dbReference>
<evidence type="ECO:0008006" key="3">
    <source>
        <dbReference type="Google" id="ProtNLM"/>
    </source>
</evidence>